<feature type="domain" description="Major facilitator superfamily (MFS) profile" evidence="5">
    <location>
        <begin position="10"/>
        <end position="407"/>
    </location>
</feature>
<dbReference type="Proteomes" id="UP000252023">
    <property type="component" value="Chromosome"/>
</dbReference>
<evidence type="ECO:0000313" key="6">
    <source>
        <dbReference type="EMBL" id="AXC51069.1"/>
    </source>
</evidence>
<dbReference type="InterPro" id="IPR011701">
    <property type="entry name" value="MFS"/>
</dbReference>
<feature type="transmembrane region" description="Helical" evidence="4">
    <location>
        <begin position="292"/>
        <end position="313"/>
    </location>
</feature>
<dbReference type="KEGG" id="pars:DRW48_04460"/>
<evidence type="ECO:0000256" key="4">
    <source>
        <dbReference type="SAM" id="Phobius"/>
    </source>
</evidence>
<evidence type="ECO:0000256" key="2">
    <source>
        <dbReference type="ARBA" id="ARBA00022989"/>
    </source>
</evidence>
<dbReference type="GO" id="GO:0022857">
    <property type="term" value="F:transmembrane transporter activity"/>
    <property type="evidence" value="ECO:0007669"/>
    <property type="project" value="InterPro"/>
</dbReference>
<feature type="transmembrane region" description="Helical" evidence="4">
    <location>
        <begin position="319"/>
        <end position="340"/>
    </location>
</feature>
<feature type="transmembrane region" description="Helical" evidence="4">
    <location>
        <begin position="213"/>
        <end position="234"/>
    </location>
</feature>
<dbReference type="CDD" id="cd17355">
    <property type="entry name" value="MFS_YcxA_like"/>
    <property type="match status" value="1"/>
</dbReference>
<feature type="transmembrane region" description="Helical" evidence="4">
    <location>
        <begin position="261"/>
        <end position="285"/>
    </location>
</feature>
<proteinExistence type="predicted"/>
<protein>
    <submittedName>
        <fullName evidence="6">MFS transporter</fullName>
    </submittedName>
</protein>
<feature type="transmembrane region" description="Helical" evidence="4">
    <location>
        <begin position="352"/>
        <end position="371"/>
    </location>
</feature>
<reference evidence="7" key="1">
    <citation type="submission" date="2018-07" db="EMBL/GenBank/DDBJ databases">
        <title>Genome sequencing of Paracoccus sp. SC2-6.</title>
        <authorList>
            <person name="Heo J."/>
            <person name="Kim S.-J."/>
            <person name="Kwon S.-W."/>
        </authorList>
    </citation>
    <scope>NUCLEOTIDE SEQUENCE [LARGE SCALE GENOMIC DNA]</scope>
    <source>
        <strain evidence="7">SC2-6</strain>
    </source>
</reference>
<gene>
    <name evidence="6" type="ORF">DRW48_04460</name>
</gene>
<dbReference type="Gene3D" id="1.20.1250.20">
    <property type="entry name" value="MFS general substrate transporter like domains"/>
    <property type="match status" value="1"/>
</dbReference>
<keyword evidence="1 4" id="KW-0812">Transmembrane</keyword>
<dbReference type="AlphaFoldDB" id="A0A344PNW4"/>
<dbReference type="PROSITE" id="PS51257">
    <property type="entry name" value="PROKAR_LIPOPROTEIN"/>
    <property type="match status" value="1"/>
</dbReference>
<sequence length="415" mass="44145">MNNTRPLFTPILIGGCAILLVSFAIRASYGVFQIPIATEFSWPRNEFSLAIAIQNLAWGIGQPLFGAMAERWGDRWAIILGAFLYALGLVMTAVSTTPGAMQFWEIAVGFGIAGTGFGVILAIVGRAASDKNRSLALGIATAAGSAGQVFGAPLAEALLARMPWQGVFVVFAVIVLASLIFLPLLRGTRPATRTELEESLGEVLGRAFRDPSYLMIFAGFFSCGYQLAFITAHFPAMITEMCGPIASGGLLAGMGITTTSALGALAIALIGVANIGGTVLAGWLGNRFPRKYLLALIYTARTIAAAAFILTPITPTTVIVFSLVMGSLWLATVPLTSGLVAHLWGLRYMGTLYGFVFLSHQLGSFLGVWLGGWLYDLYGDYTIVWWVGVGVGAFSALIHLPIREDRELPGRLVPA</sequence>
<dbReference type="PANTHER" id="PTHR11360">
    <property type="entry name" value="MONOCARBOXYLATE TRANSPORTER"/>
    <property type="match status" value="1"/>
</dbReference>
<dbReference type="InterPro" id="IPR036259">
    <property type="entry name" value="MFS_trans_sf"/>
</dbReference>
<feature type="transmembrane region" description="Helical" evidence="4">
    <location>
        <begin position="47"/>
        <end position="69"/>
    </location>
</feature>
<organism evidence="6 7">
    <name type="scientific">Paracoccus suum</name>
    <dbReference type="NCBI Taxonomy" id="2259340"/>
    <lineage>
        <taxon>Bacteria</taxon>
        <taxon>Pseudomonadati</taxon>
        <taxon>Pseudomonadota</taxon>
        <taxon>Alphaproteobacteria</taxon>
        <taxon>Rhodobacterales</taxon>
        <taxon>Paracoccaceae</taxon>
        <taxon>Paracoccus</taxon>
    </lineage>
</organism>
<dbReference type="EMBL" id="CP030918">
    <property type="protein sequence ID" value="AXC51069.1"/>
    <property type="molecule type" value="Genomic_DNA"/>
</dbReference>
<feature type="transmembrane region" description="Helical" evidence="4">
    <location>
        <begin position="383"/>
        <end position="402"/>
    </location>
</feature>
<keyword evidence="7" id="KW-1185">Reference proteome</keyword>
<dbReference type="OrthoDB" id="146345at2"/>
<feature type="transmembrane region" description="Helical" evidence="4">
    <location>
        <begin position="106"/>
        <end position="128"/>
    </location>
</feature>
<feature type="transmembrane region" description="Helical" evidence="4">
    <location>
        <begin position="135"/>
        <end position="155"/>
    </location>
</feature>
<dbReference type="Pfam" id="PF07690">
    <property type="entry name" value="MFS_1"/>
    <property type="match status" value="1"/>
</dbReference>
<accession>A0A344PNW4</accession>
<dbReference type="RefSeq" id="WP_114077357.1">
    <property type="nucleotide sequence ID" value="NZ_CP030918.1"/>
</dbReference>
<evidence type="ECO:0000259" key="5">
    <source>
        <dbReference type="PROSITE" id="PS50850"/>
    </source>
</evidence>
<keyword evidence="3 4" id="KW-0472">Membrane</keyword>
<name>A0A344PNW4_9RHOB</name>
<dbReference type="SUPFAM" id="SSF103473">
    <property type="entry name" value="MFS general substrate transporter"/>
    <property type="match status" value="1"/>
</dbReference>
<evidence type="ECO:0000313" key="7">
    <source>
        <dbReference type="Proteomes" id="UP000252023"/>
    </source>
</evidence>
<dbReference type="InterPro" id="IPR050327">
    <property type="entry name" value="Proton-linked_MCT"/>
</dbReference>
<dbReference type="PANTHER" id="PTHR11360:SF284">
    <property type="entry name" value="EG:103B4.3 PROTEIN-RELATED"/>
    <property type="match status" value="1"/>
</dbReference>
<feature type="transmembrane region" description="Helical" evidence="4">
    <location>
        <begin position="7"/>
        <end position="27"/>
    </location>
</feature>
<dbReference type="PROSITE" id="PS50850">
    <property type="entry name" value="MFS"/>
    <property type="match status" value="1"/>
</dbReference>
<keyword evidence="2 4" id="KW-1133">Transmembrane helix</keyword>
<feature type="transmembrane region" description="Helical" evidence="4">
    <location>
        <begin position="76"/>
        <end position="94"/>
    </location>
</feature>
<feature type="transmembrane region" description="Helical" evidence="4">
    <location>
        <begin position="167"/>
        <end position="185"/>
    </location>
</feature>
<evidence type="ECO:0000256" key="3">
    <source>
        <dbReference type="ARBA" id="ARBA00023136"/>
    </source>
</evidence>
<evidence type="ECO:0000256" key="1">
    <source>
        <dbReference type="ARBA" id="ARBA00022692"/>
    </source>
</evidence>
<dbReference type="InterPro" id="IPR020846">
    <property type="entry name" value="MFS_dom"/>
</dbReference>